<dbReference type="InterPro" id="IPR004041">
    <property type="entry name" value="NAF_dom"/>
</dbReference>
<organism evidence="17">
    <name type="scientific">Oryza brachyantha</name>
    <name type="common">malo sina</name>
    <dbReference type="NCBI Taxonomy" id="4533"/>
    <lineage>
        <taxon>Eukaryota</taxon>
        <taxon>Viridiplantae</taxon>
        <taxon>Streptophyta</taxon>
        <taxon>Embryophyta</taxon>
        <taxon>Tracheophyta</taxon>
        <taxon>Spermatophyta</taxon>
        <taxon>Magnoliopsida</taxon>
        <taxon>Liliopsida</taxon>
        <taxon>Poales</taxon>
        <taxon>Poaceae</taxon>
        <taxon>BOP clade</taxon>
        <taxon>Oryzoideae</taxon>
        <taxon>Oryzeae</taxon>
        <taxon>Oryzinae</taxon>
        <taxon>Oryza</taxon>
    </lineage>
</organism>
<gene>
    <name evidence="17" type="primary">LOC102704263</name>
</gene>
<dbReference type="FunFam" id="3.30.200.20:FF:000096">
    <property type="entry name" value="Non-specific serine/threonine protein kinase"/>
    <property type="match status" value="1"/>
</dbReference>
<evidence type="ECO:0000259" key="16">
    <source>
        <dbReference type="PROSITE" id="PS50816"/>
    </source>
</evidence>
<dbReference type="FunFam" id="3.30.310.80:FF:000015">
    <property type="entry name" value="Non-specific serine/threonine protein kinase"/>
    <property type="match status" value="1"/>
</dbReference>
<keyword evidence="8 13" id="KW-0067">ATP-binding</keyword>
<dbReference type="PROSITE" id="PS50816">
    <property type="entry name" value="NAF"/>
    <property type="match status" value="1"/>
</dbReference>
<dbReference type="SUPFAM" id="SSF56112">
    <property type="entry name" value="Protein kinase-like (PK-like)"/>
    <property type="match status" value="1"/>
</dbReference>
<dbReference type="InterPro" id="IPR000719">
    <property type="entry name" value="Prot_kinase_dom"/>
</dbReference>
<dbReference type="GO" id="GO:0007165">
    <property type="term" value="P:signal transduction"/>
    <property type="evidence" value="ECO:0007669"/>
    <property type="project" value="InterPro"/>
</dbReference>
<accession>J3MND3</accession>
<evidence type="ECO:0000256" key="10">
    <source>
        <dbReference type="ARBA" id="ARBA00047899"/>
    </source>
</evidence>
<dbReference type="eggNOG" id="KOG0583">
    <property type="taxonomic scope" value="Eukaryota"/>
</dbReference>
<sequence>MRMGKYEMGRALGEGHFAKVRLARHADTGAAFAIKILDRHRILAMNIHHQIKREIATLKLLNHPNVVRLHEVSASKTKIYMVLEYVNGGELFDKIALKSKLSEKEGRRLFQQLMDAVSYCHEKGVYHRDLKPENVLVDAKGNIKVSDFGLSALPQNQWKDGLLHTTCGSPNYIAPEVLLNRGYDGSLSDIWSCGVILYVMLTGNLPFDDQNTVVLYQKILKGDARIPKWLTPGAQDILQKILDPNPVTRLDMTGIRAHDWFRQDYTPAMPFDDDDDDVDNNIGDDSPNMTEHQDNEGKPAISQINAFQLIGMSSCLDLSGFFEKEDVSERKIRFVSNYSPTSLFEKIESIVTEKGFQVQKNSGKLKVIQVCKEPANPRGHGTLLISAEVFEISESLYVVELKRSSGDCSLYRQLCASLSEDLGICKSQQLLGKDSTRQDLYRYNSSF</sequence>
<reference evidence="17" key="2">
    <citation type="submission" date="2013-04" db="UniProtKB">
        <authorList>
            <consortium name="EnsemblPlants"/>
        </authorList>
    </citation>
    <scope>IDENTIFICATION</scope>
</reference>
<dbReference type="Proteomes" id="UP000006038">
    <property type="component" value="Chromosome 7"/>
</dbReference>
<dbReference type="PROSITE" id="PS00107">
    <property type="entry name" value="PROTEIN_KINASE_ATP"/>
    <property type="match status" value="1"/>
</dbReference>
<keyword evidence="9" id="KW-0464">Manganese</keyword>
<evidence type="ECO:0000256" key="1">
    <source>
        <dbReference type="ARBA" id="ARBA00001936"/>
    </source>
</evidence>
<evidence type="ECO:0000256" key="2">
    <source>
        <dbReference type="ARBA" id="ARBA00006234"/>
    </source>
</evidence>
<dbReference type="GeneID" id="102704263"/>
<dbReference type="GO" id="GO:0005524">
    <property type="term" value="F:ATP binding"/>
    <property type="evidence" value="ECO:0007669"/>
    <property type="project" value="UniProtKB-UniRule"/>
</dbReference>
<evidence type="ECO:0000256" key="12">
    <source>
        <dbReference type="ARBA" id="ARBA00058225"/>
    </source>
</evidence>
<evidence type="ECO:0000256" key="6">
    <source>
        <dbReference type="ARBA" id="ARBA00022741"/>
    </source>
</evidence>
<evidence type="ECO:0000256" key="14">
    <source>
        <dbReference type="RuleBase" id="RU000304"/>
    </source>
</evidence>
<keyword evidence="18" id="KW-1185">Reference proteome</keyword>
<dbReference type="EnsemblPlants" id="OB07G29150.1">
    <property type="protein sequence ID" value="OB07G29150.1"/>
    <property type="gene ID" value="OB07G29150"/>
</dbReference>
<dbReference type="HOGENOM" id="CLU_000288_59_0_1"/>
<dbReference type="Pfam" id="PF03822">
    <property type="entry name" value="NAF"/>
    <property type="match status" value="1"/>
</dbReference>
<keyword evidence="7" id="KW-0418">Kinase</keyword>
<evidence type="ECO:0000313" key="17">
    <source>
        <dbReference type="EnsemblPlants" id="OB07G29150.1"/>
    </source>
</evidence>
<reference evidence="17" key="1">
    <citation type="journal article" date="2013" name="Nat. Commun.">
        <title>Whole-genome sequencing of Oryza brachyantha reveals mechanisms underlying Oryza genome evolution.</title>
        <authorList>
            <person name="Chen J."/>
            <person name="Huang Q."/>
            <person name="Gao D."/>
            <person name="Wang J."/>
            <person name="Lang Y."/>
            <person name="Liu T."/>
            <person name="Li B."/>
            <person name="Bai Z."/>
            <person name="Luis Goicoechea J."/>
            <person name="Liang C."/>
            <person name="Chen C."/>
            <person name="Zhang W."/>
            <person name="Sun S."/>
            <person name="Liao Y."/>
            <person name="Zhang X."/>
            <person name="Yang L."/>
            <person name="Song C."/>
            <person name="Wang M."/>
            <person name="Shi J."/>
            <person name="Liu G."/>
            <person name="Liu J."/>
            <person name="Zhou H."/>
            <person name="Zhou W."/>
            <person name="Yu Q."/>
            <person name="An N."/>
            <person name="Chen Y."/>
            <person name="Cai Q."/>
            <person name="Wang B."/>
            <person name="Liu B."/>
            <person name="Min J."/>
            <person name="Huang Y."/>
            <person name="Wu H."/>
            <person name="Li Z."/>
            <person name="Zhang Y."/>
            <person name="Yin Y."/>
            <person name="Song W."/>
            <person name="Jiang J."/>
            <person name="Jackson S.A."/>
            <person name="Wing R.A."/>
            <person name="Wang J."/>
            <person name="Chen M."/>
        </authorList>
    </citation>
    <scope>NUCLEOTIDE SEQUENCE [LARGE SCALE GENOMIC DNA]</scope>
    <source>
        <strain evidence="17">cv. IRGC 101232</strain>
    </source>
</reference>
<dbReference type="CDD" id="cd12195">
    <property type="entry name" value="CIPK_C"/>
    <property type="match status" value="1"/>
</dbReference>
<dbReference type="PANTHER" id="PTHR43895">
    <property type="entry name" value="CALCIUM/CALMODULIN-DEPENDENT PROTEIN KINASE KINASE-RELATED"/>
    <property type="match status" value="1"/>
</dbReference>
<evidence type="ECO:0000256" key="13">
    <source>
        <dbReference type="PROSITE-ProRule" id="PRU10141"/>
    </source>
</evidence>
<dbReference type="InterPro" id="IPR018451">
    <property type="entry name" value="NAF/FISL_domain"/>
</dbReference>
<evidence type="ECO:0000256" key="7">
    <source>
        <dbReference type="ARBA" id="ARBA00022777"/>
    </source>
</evidence>
<comment type="catalytic activity">
    <reaction evidence="10">
        <text>L-threonyl-[protein] + ATP = O-phospho-L-threonyl-[protein] + ADP + H(+)</text>
        <dbReference type="Rhea" id="RHEA:46608"/>
        <dbReference type="Rhea" id="RHEA-COMP:11060"/>
        <dbReference type="Rhea" id="RHEA-COMP:11605"/>
        <dbReference type="ChEBI" id="CHEBI:15378"/>
        <dbReference type="ChEBI" id="CHEBI:30013"/>
        <dbReference type="ChEBI" id="CHEBI:30616"/>
        <dbReference type="ChEBI" id="CHEBI:61977"/>
        <dbReference type="ChEBI" id="CHEBI:456216"/>
        <dbReference type="EC" id="2.7.11.1"/>
    </reaction>
</comment>
<comment type="catalytic activity">
    <reaction evidence="11">
        <text>L-seryl-[protein] + ATP = O-phospho-L-seryl-[protein] + ADP + H(+)</text>
        <dbReference type="Rhea" id="RHEA:17989"/>
        <dbReference type="Rhea" id="RHEA-COMP:9863"/>
        <dbReference type="Rhea" id="RHEA-COMP:11604"/>
        <dbReference type="ChEBI" id="CHEBI:15378"/>
        <dbReference type="ChEBI" id="CHEBI:29999"/>
        <dbReference type="ChEBI" id="CHEBI:30616"/>
        <dbReference type="ChEBI" id="CHEBI:83421"/>
        <dbReference type="ChEBI" id="CHEBI:456216"/>
        <dbReference type="EC" id="2.7.11.1"/>
    </reaction>
</comment>
<dbReference type="KEGG" id="obr:102704263"/>
<evidence type="ECO:0000256" key="8">
    <source>
        <dbReference type="ARBA" id="ARBA00022840"/>
    </source>
</evidence>
<evidence type="ECO:0000256" key="3">
    <source>
        <dbReference type="ARBA" id="ARBA00012513"/>
    </source>
</evidence>
<feature type="domain" description="NAF" evidence="16">
    <location>
        <begin position="299"/>
        <end position="323"/>
    </location>
</feature>
<dbReference type="STRING" id="4533.J3MND3"/>
<dbReference type="SMART" id="SM00220">
    <property type="entry name" value="S_TKc"/>
    <property type="match status" value="1"/>
</dbReference>
<dbReference type="AlphaFoldDB" id="J3MND3"/>
<feature type="binding site" evidence="13">
    <location>
        <position position="35"/>
    </location>
    <ligand>
        <name>ATP</name>
        <dbReference type="ChEBI" id="CHEBI:30616"/>
    </ligand>
</feature>
<evidence type="ECO:0000313" key="18">
    <source>
        <dbReference type="Proteomes" id="UP000006038"/>
    </source>
</evidence>
<keyword evidence="5" id="KW-0808">Transferase</keyword>
<keyword evidence="6 13" id="KW-0547">Nucleotide-binding</keyword>
<dbReference type="InterPro" id="IPR017441">
    <property type="entry name" value="Protein_kinase_ATP_BS"/>
</dbReference>
<dbReference type="OMA" id="THEEPNE"/>
<dbReference type="FunFam" id="1.10.510.10:FF:000279">
    <property type="entry name" value="Non-specific serine/threonine protein kinase"/>
    <property type="match status" value="1"/>
</dbReference>
<dbReference type="Gramene" id="OB07G29150.1">
    <property type="protein sequence ID" value="OB07G29150.1"/>
    <property type="gene ID" value="OB07G29150"/>
</dbReference>
<comment type="similarity">
    <text evidence="2">Belongs to the protein kinase superfamily. CAMK Ser/Thr protein kinase family. SNF1 subfamily.</text>
</comment>
<comment type="function">
    <text evidence="12">CIPK serine-threonine protein kinases interact with CBL proteins. Binding of a CBL protein to the regulatory NAF domain of CIPK protein lead to the activation of the kinase in a calcium-dependent manner.</text>
</comment>
<dbReference type="Gene3D" id="3.30.310.80">
    <property type="entry name" value="Kinase associated domain 1, KA1"/>
    <property type="match status" value="1"/>
</dbReference>
<evidence type="ECO:0000256" key="11">
    <source>
        <dbReference type="ARBA" id="ARBA00048679"/>
    </source>
</evidence>
<evidence type="ECO:0000256" key="9">
    <source>
        <dbReference type="ARBA" id="ARBA00023211"/>
    </source>
</evidence>
<evidence type="ECO:0000256" key="5">
    <source>
        <dbReference type="ARBA" id="ARBA00022679"/>
    </source>
</evidence>
<comment type="cofactor">
    <cofactor evidence="1">
        <name>Mn(2+)</name>
        <dbReference type="ChEBI" id="CHEBI:29035"/>
    </cofactor>
</comment>
<keyword evidence="4 14" id="KW-0723">Serine/threonine-protein kinase</keyword>
<dbReference type="InterPro" id="IPR008271">
    <property type="entry name" value="Ser/Thr_kinase_AS"/>
</dbReference>
<dbReference type="EC" id="2.7.11.1" evidence="3"/>
<dbReference type="Gene3D" id="1.10.510.10">
    <property type="entry name" value="Transferase(Phosphotransferase) domain 1"/>
    <property type="match status" value="1"/>
</dbReference>
<dbReference type="GO" id="GO:0004674">
    <property type="term" value="F:protein serine/threonine kinase activity"/>
    <property type="evidence" value="ECO:0007669"/>
    <property type="project" value="UniProtKB-KW"/>
</dbReference>
<evidence type="ECO:0000259" key="15">
    <source>
        <dbReference type="PROSITE" id="PS50011"/>
    </source>
</evidence>
<dbReference type="PROSITE" id="PS00108">
    <property type="entry name" value="PROTEIN_KINASE_ST"/>
    <property type="match status" value="1"/>
</dbReference>
<dbReference type="OrthoDB" id="193931at2759"/>
<feature type="domain" description="Protein kinase" evidence="15">
    <location>
        <begin position="6"/>
        <end position="261"/>
    </location>
</feature>
<proteinExistence type="inferred from homology"/>
<evidence type="ECO:0000256" key="4">
    <source>
        <dbReference type="ARBA" id="ARBA00022527"/>
    </source>
</evidence>
<dbReference type="PANTHER" id="PTHR43895:SF65">
    <property type="entry name" value="CBL-INTERACTING PROTEIN KINASE 21"/>
    <property type="match status" value="1"/>
</dbReference>
<dbReference type="Pfam" id="PF00069">
    <property type="entry name" value="Pkinase"/>
    <property type="match status" value="1"/>
</dbReference>
<dbReference type="PROSITE" id="PS50011">
    <property type="entry name" value="PROTEIN_KINASE_DOM"/>
    <property type="match status" value="1"/>
</dbReference>
<dbReference type="GO" id="GO:0106310">
    <property type="term" value="F:protein serine kinase activity"/>
    <property type="evidence" value="ECO:0007669"/>
    <property type="project" value="RHEA"/>
</dbReference>
<dbReference type="Gene3D" id="3.30.200.20">
    <property type="entry name" value="Phosphorylase Kinase, domain 1"/>
    <property type="match status" value="1"/>
</dbReference>
<name>J3MND3_ORYBR</name>
<dbReference type="RefSeq" id="XP_006658013.1">
    <property type="nucleotide sequence ID" value="XM_006657950.3"/>
</dbReference>
<dbReference type="InterPro" id="IPR011009">
    <property type="entry name" value="Kinase-like_dom_sf"/>
</dbReference>
<protein>
    <recommendedName>
        <fullName evidence="3">non-specific serine/threonine protein kinase</fullName>
        <ecNumber evidence="3">2.7.11.1</ecNumber>
    </recommendedName>
</protein>